<dbReference type="EMBL" id="UGJB01000004">
    <property type="protein sequence ID" value="STQ08886.1"/>
    <property type="molecule type" value="Genomic_DNA"/>
</dbReference>
<keyword evidence="1" id="KW-0472">Membrane</keyword>
<feature type="domain" description="Gammaproteobacterial periplasmic sensor" evidence="2">
    <location>
        <begin position="34"/>
        <end position="98"/>
    </location>
</feature>
<evidence type="ECO:0000313" key="3">
    <source>
        <dbReference type="EMBL" id="STQ08886.1"/>
    </source>
</evidence>
<proteinExistence type="predicted"/>
<dbReference type="AlphaFoldDB" id="A0A377LSN2"/>
<gene>
    <name evidence="3" type="primary">csrD_1</name>
    <name evidence="3" type="ORF">NCTC10005_01580</name>
</gene>
<organism evidence="3 4">
    <name type="scientific">Enterobacter cloacae</name>
    <dbReference type="NCBI Taxonomy" id="550"/>
    <lineage>
        <taxon>Bacteria</taxon>
        <taxon>Pseudomonadati</taxon>
        <taxon>Pseudomonadota</taxon>
        <taxon>Gammaproteobacteria</taxon>
        <taxon>Enterobacterales</taxon>
        <taxon>Enterobacteriaceae</taxon>
        <taxon>Enterobacter</taxon>
        <taxon>Enterobacter cloacae complex</taxon>
    </lineage>
</organism>
<dbReference type="Proteomes" id="UP000255106">
    <property type="component" value="Unassembled WGS sequence"/>
</dbReference>
<feature type="transmembrane region" description="Helical" evidence="1">
    <location>
        <begin position="7"/>
        <end position="31"/>
    </location>
</feature>
<dbReference type="Pfam" id="PF17157">
    <property type="entry name" value="GAPES4"/>
    <property type="match status" value="1"/>
</dbReference>
<reference evidence="3 4" key="1">
    <citation type="submission" date="2018-06" db="EMBL/GenBank/DDBJ databases">
        <authorList>
            <consortium name="Pathogen Informatics"/>
            <person name="Doyle S."/>
        </authorList>
    </citation>
    <scope>NUCLEOTIDE SEQUENCE [LARGE SCALE GENOMIC DNA]</scope>
    <source>
        <strain evidence="3 4">NCTC10005</strain>
    </source>
</reference>
<sequence>MRLTTKFSAFITLLTGLTIFVTLLGCSLSFYNAIQDKLVNRVESVASVIDTRLITTPLPELSRELDELMVPVDIVQVDITQGKHPVLSHQRQGSYRPAAL</sequence>
<evidence type="ECO:0000256" key="1">
    <source>
        <dbReference type="SAM" id="Phobius"/>
    </source>
</evidence>
<keyword evidence="1" id="KW-0812">Transmembrane</keyword>
<evidence type="ECO:0000259" key="2">
    <source>
        <dbReference type="Pfam" id="PF17157"/>
    </source>
</evidence>
<name>A0A377LSN2_ENTCL</name>
<protein>
    <submittedName>
        <fullName evidence="3">Regulatory protein CsrD</fullName>
    </submittedName>
</protein>
<evidence type="ECO:0000313" key="4">
    <source>
        <dbReference type="Proteomes" id="UP000255106"/>
    </source>
</evidence>
<keyword evidence="1" id="KW-1133">Transmembrane helix</keyword>
<accession>A0A377LSN2</accession>
<dbReference type="InterPro" id="IPR033423">
    <property type="entry name" value="GAPES4"/>
</dbReference>
<dbReference type="PROSITE" id="PS51257">
    <property type="entry name" value="PROKAR_LIPOPROTEIN"/>
    <property type="match status" value="1"/>
</dbReference>